<evidence type="ECO:0000313" key="11">
    <source>
        <dbReference type="Proteomes" id="UP000286186"/>
    </source>
</evidence>
<dbReference type="AlphaFoldDB" id="A0A415L7S1"/>
<feature type="signal peptide" evidence="1">
    <location>
        <begin position="1"/>
        <end position="30"/>
    </location>
</feature>
<dbReference type="Proteomes" id="UP000284598">
    <property type="component" value="Unassembled WGS sequence"/>
</dbReference>
<dbReference type="Proteomes" id="UP000285740">
    <property type="component" value="Unassembled WGS sequence"/>
</dbReference>
<keyword evidence="1" id="KW-0732">Signal</keyword>
<evidence type="ECO:0000313" key="5">
    <source>
        <dbReference type="EMBL" id="RHF87013.1"/>
    </source>
</evidence>
<evidence type="ECO:0000256" key="1">
    <source>
        <dbReference type="SAM" id="SignalP"/>
    </source>
</evidence>
<evidence type="ECO:0000313" key="10">
    <source>
        <dbReference type="Proteomes" id="UP000285740"/>
    </source>
</evidence>
<dbReference type="EMBL" id="QSFV01000042">
    <property type="protein sequence ID" value="RHA77401.1"/>
    <property type="molecule type" value="Genomic_DNA"/>
</dbReference>
<comment type="caution">
    <text evidence="6">The sequence shown here is derived from an EMBL/GenBank/DDBJ whole genome shotgun (WGS) entry which is preliminary data.</text>
</comment>
<evidence type="ECO:0000313" key="9">
    <source>
        <dbReference type="Proteomes" id="UP000284779"/>
    </source>
</evidence>
<evidence type="ECO:0000313" key="3">
    <source>
        <dbReference type="EMBL" id="RHA52341.1"/>
    </source>
</evidence>
<reference evidence="7 8" key="1">
    <citation type="submission" date="2018-08" db="EMBL/GenBank/DDBJ databases">
        <title>A genome reference for cultivated species of the human gut microbiota.</title>
        <authorList>
            <person name="Zou Y."/>
            <person name="Xue W."/>
            <person name="Luo G."/>
        </authorList>
    </citation>
    <scope>NUCLEOTIDE SEQUENCE [LARGE SCALE GENOMIC DNA]</scope>
    <source>
        <strain evidence="6 7">AF37-4</strain>
        <strain evidence="5 11">AM23-22</strain>
        <strain evidence="4 10">AM42-30</strain>
        <strain evidence="3 8">AM43-2</strain>
        <strain evidence="2 9">AM44-11BH</strain>
    </source>
</reference>
<proteinExistence type="predicted"/>
<dbReference type="EMBL" id="QRHR01000014">
    <property type="protein sequence ID" value="RHF87013.1"/>
    <property type="molecule type" value="Genomic_DNA"/>
</dbReference>
<gene>
    <name evidence="6" type="ORF">DW018_08195</name>
    <name evidence="5" type="ORF">DW652_10985</name>
    <name evidence="4" type="ORF">DW918_09785</name>
    <name evidence="3" type="ORF">DW929_11280</name>
    <name evidence="2" type="ORF">DW944_03625</name>
</gene>
<organism evidence="6 7">
    <name type="scientific">Eubacterium ventriosum</name>
    <dbReference type="NCBI Taxonomy" id="39496"/>
    <lineage>
        <taxon>Bacteria</taxon>
        <taxon>Bacillati</taxon>
        <taxon>Bacillota</taxon>
        <taxon>Clostridia</taxon>
        <taxon>Eubacteriales</taxon>
        <taxon>Eubacteriaceae</taxon>
        <taxon>Eubacterium</taxon>
    </lineage>
</organism>
<dbReference type="EMBL" id="QSFD01000003">
    <property type="protein sequence ID" value="RHA19447.1"/>
    <property type="molecule type" value="Genomic_DNA"/>
</dbReference>
<dbReference type="Proteomes" id="UP000283314">
    <property type="component" value="Unassembled WGS sequence"/>
</dbReference>
<dbReference type="NCBIfam" id="TIGR04223">
    <property type="entry name" value="quorum_AgrD"/>
    <property type="match status" value="1"/>
</dbReference>
<keyword evidence="9" id="KW-1185">Reference proteome</keyword>
<dbReference type="Proteomes" id="UP000286186">
    <property type="component" value="Unassembled WGS sequence"/>
</dbReference>
<protein>
    <submittedName>
        <fullName evidence="6">Cyclic lactone autoinducer peptide</fullName>
    </submittedName>
</protein>
<evidence type="ECO:0000313" key="7">
    <source>
        <dbReference type="Proteomes" id="UP000283314"/>
    </source>
</evidence>
<name>A0A415L7S1_9FIRM</name>
<sequence length="49" mass="5477">MMKKLISKLGVLANCMALMLVIQSANTACAWIVHQPEFPEQASKFKKVK</sequence>
<evidence type="ECO:0000313" key="8">
    <source>
        <dbReference type="Proteomes" id="UP000284598"/>
    </source>
</evidence>
<dbReference type="InterPro" id="IPR009229">
    <property type="entry name" value="AgrD"/>
</dbReference>
<evidence type="ECO:0000313" key="4">
    <source>
        <dbReference type="EMBL" id="RHA77401.1"/>
    </source>
</evidence>
<dbReference type="Proteomes" id="UP000284779">
    <property type="component" value="Unassembled WGS sequence"/>
</dbReference>
<dbReference type="EMBL" id="QROT01000006">
    <property type="protein sequence ID" value="RHL44500.1"/>
    <property type="molecule type" value="Genomic_DNA"/>
</dbReference>
<feature type="chain" id="PRO_5036105894" evidence="1">
    <location>
        <begin position="31"/>
        <end position="49"/>
    </location>
</feature>
<accession>A0A415L7S1</accession>
<evidence type="ECO:0000313" key="2">
    <source>
        <dbReference type="EMBL" id="RHA19447.1"/>
    </source>
</evidence>
<dbReference type="EMBL" id="QSFO01000016">
    <property type="protein sequence ID" value="RHA52341.1"/>
    <property type="molecule type" value="Genomic_DNA"/>
</dbReference>
<evidence type="ECO:0000313" key="6">
    <source>
        <dbReference type="EMBL" id="RHL44500.1"/>
    </source>
</evidence>